<protein>
    <submittedName>
        <fullName evidence="1">Uncharacterized protein DUF2867</fullName>
    </submittedName>
</protein>
<accession>A0A3N4YT03</accession>
<evidence type="ECO:0000313" key="2">
    <source>
        <dbReference type="Proteomes" id="UP000280501"/>
    </source>
</evidence>
<comment type="caution">
    <text evidence="1">The sequence shown here is derived from an EMBL/GenBank/DDBJ whole genome shotgun (WGS) entry which is preliminary data.</text>
</comment>
<dbReference type="Pfam" id="PF11066">
    <property type="entry name" value="DUF2867"/>
    <property type="match status" value="1"/>
</dbReference>
<dbReference type="EMBL" id="RKQZ01000001">
    <property type="protein sequence ID" value="RPF22514.1"/>
    <property type="molecule type" value="Genomic_DNA"/>
</dbReference>
<dbReference type="AlphaFoldDB" id="A0A3N4YT03"/>
<dbReference type="Proteomes" id="UP000280501">
    <property type="component" value="Unassembled WGS sequence"/>
</dbReference>
<proteinExistence type="predicted"/>
<evidence type="ECO:0000313" key="1">
    <source>
        <dbReference type="EMBL" id="RPF22514.1"/>
    </source>
</evidence>
<gene>
    <name evidence="1" type="ORF">EDD34_3177</name>
</gene>
<sequence length="193" mass="21615">MRVPASAHTERDWLIHEIARDFEVEDVWEIPAGLTPETFPRAVEELASGDPSDSPSAISRFLFAVRWQLGKLLRWDDDGRGTGGRVRSLAERVPTELRGTPPEAGPASPFTPLYLTHDEYAAELANATVHGVLHLSITPEGGGHVTRMAVLVRPNGRFGRFYMALIKPFRYLFVYPALMRELGTQWSRYGATR</sequence>
<organism evidence="1 2">
    <name type="scientific">Myceligenerans xiligouense</name>
    <dbReference type="NCBI Taxonomy" id="253184"/>
    <lineage>
        <taxon>Bacteria</taxon>
        <taxon>Bacillati</taxon>
        <taxon>Actinomycetota</taxon>
        <taxon>Actinomycetes</taxon>
        <taxon>Micrococcales</taxon>
        <taxon>Promicromonosporaceae</taxon>
        <taxon>Myceligenerans</taxon>
    </lineage>
</organism>
<name>A0A3N4YT03_9MICO</name>
<reference evidence="1 2" key="1">
    <citation type="submission" date="2018-11" db="EMBL/GenBank/DDBJ databases">
        <title>Sequencing the genomes of 1000 actinobacteria strains.</title>
        <authorList>
            <person name="Klenk H.-P."/>
        </authorList>
    </citation>
    <scope>NUCLEOTIDE SEQUENCE [LARGE SCALE GENOMIC DNA]</scope>
    <source>
        <strain evidence="1 2">DSM 15700</strain>
    </source>
</reference>
<dbReference type="InterPro" id="IPR021295">
    <property type="entry name" value="DUF2867"/>
</dbReference>
<dbReference type="OrthoDB" id="4551029at2"/>
<keyword evidence="2" id="KW-1185">Reference proteome</keyword>
<dbReference type="RefSeq" id="WP_123815419.1">
    <property type="nucleotide sequence ID" value="NZ_RKQZ01000001.1"/>
</dbReference>